<dbReference type="Pfam" id="PF01867">
    <property type="entry name" value="Cas_Cas1"/>
    <property type="match status" value="1"/>
</dbReference>
<dbReference type="InterPro" id="IPR042206">
    <property type="entry name" value="CRISPR-assoc_Cas1_C"/>
</dbReference>
<evidence type="ECO:0000313" key="10">
    <source>
        <dbReference type="EMBL" id="KGE86935.1"/>
    </source>
</evidence>
<comment type="cofactor">
    <cofactor evidence="9">
        <name>Mg(2+)</name>
        <dbReference type="ChEBI" id="CHEBI:18420"/>
    </cofactor>
    <cofactor evidence="9">
        <name>Mn(2+)</name>
        <dbReference type="ChEBI" id="CHEBI:29035"/>
    </cofactor>
</comment>
<evidence type="ECO:0000256" key="7">
    <source>
        <dbReference type="ARBA" id="ARBA00023125"/>
    </source>
</evidence>
<dbReference type="GO" id="GO:0046872">
    <property type="term" value="F:metal ion binding"/>
    <property type="evidence" value="ECO:0007669"/>
    <property type="project" value="UniProtKB-UniRule"/>
</dbReference>
<keyword evidence="4 9" id="KW-0378">Hydrolase</keyword>
<evidence type="ECO:0000256" key="1">
    <source>
        <dbReference type="ARBA" id="ARBA00022722"/>
    </source>
</evidence>
<dbReference type="GO" id="GO:0016787">
    <property type="term" value="F:hydrolase activity"/>
    <property type="evidence" value="ECO:0007669"/>
    <property type="project" value="UniProtKB-KW"/>
</dbReference>
<dbReference type="InterPro" id="IPR042211">
    <property type="entry name" value="CRISPR-assoc_Cas1_N"/>
</dbReference>
<evidence type="ECO:0000256" key="6">
    <source>
        <dbReference type="ARBA" id="ARBA00023118"/>
    </source>
</evidence>
<dbReference type="Proteomes" id="UP000029736">
    <property type="component" value="Unassembled WGS sequence"/>
</dbReference>
<protein>
    <recommendedName>
        <fullName evidence="9">CRISPR-associated endonuclease Cas1</fullName>
        <ecNumber evidence="9">3.1.-.-</ecNumber>
    </recommendedName>
</protein>
<sequence length="336" mass="39438">MKKAYYLFNPGRMSRRENTLKFEPQPTEERSDLKPRYLPVEGVSALYIFGSLDTNSALYNFLGRNHIPVHFFDYYQHYTGSFAPKEHLLAGQLLIAQADAYRETSQRLGIAKAFVEASMFNILKNLRYYGNRGRELSDIIMQVEQLKAELPNAKNVGHLMGLEGNARQTYYQSFGSIIDTFEWKGRRKRPPADELNALISFGNSLCYTVCLDAIYNSQLNPTLSYLHEPGTRRFSLALDISEIFKPILVDRLIFRLCNRREIRPEHFDWVDNACFLSPAGRKKVVQAWEERLQQTIQHRKLERKVSYRHLLRLDCYKLAKHLLKMEPQFEPFKIWW</sequence>
<dbReference type="GO" id="GO:0004520">
    <property type="term" value="F:DNA endonuclease activity"/>
    <property type="evidence" value="ECO:0007669"/>
    <property type="project" value="InterPro"/>
</dbReference>
<comment type="caution">
    <text evidence="10">The sequence shown here is derived from an EMBL/GenBank/DDBJ whole genome shotgun (WGS) entry which is preliminary data.</text>
</comment>
<dbReference type="EC" id="3.1.-.-" evidence="9"/>
<keyword evidence="3 9" id="KW-0255">Endonuclease</keyword>
<dbReference type="InterPro" id="IPR002729">
    <property type="entry name" value="CRISPR-assoc_Cas1"/>
</dbReference>
<dbReference type="GO" id="GO:0051607">
    <property type="term" value="P:defense response to virus"/>
    <property type="evidence" value="ECO:0007669"/>
    <property type="project" value="UniProtKB-UniRule"/>
</dbReference>
<dbReference type="EMBL" id="JPOS01000039">
    <property type="protein sequence ID" value="KGE86935.1"/>
    <property type="molecule type" value="Genomic_DNA"/>
</dbReference>
<dbReference type="AlphaFoldDB" id="A0A098S487"/>
<dbReference type="HAMAP" id="MF_01470">
    <property type="entry name" value="Cas1"/>
    <property type="match status" value="1"/>
</dbReference>
<keyword evidence="1 9" id="KW-0540">Nuclease</keyword>
<dbReference type="PANTHER" id="PTHR43219:SF1">
    <property type="entry name" value="CRISPR-ASSOCIATED ENDONUCLEASE CAS1"/>
    <property type="match status" value="1"/>
</dbReference>
<feature type="binding site" evidence="9">
    <location>
        <position position="242"/>
    </location>
    <ligand>
        <name>Mn(2+)</name>
        <dbReference type="ChEBI" id="CHEBI:29035"/>
    </ligand>
</feature>
<dbReference type="CDD" id="cd09722">
    <property type="entry name" value="Cas1_I-B"/>
    <property type="match status" value="1"/>
</dbReference>
<keyword evidence="7 9" id="KW-0238">DNA-binding</keyword>
<feature type="binding site" evidence="9">
    <location>
        <position position="227"/>
    </location>
    <ligand>
        <name>Mn(2+)</name>
        <dbReference type="ChEBI" id="CHEBI:29035"/>
    </ligand>
</feature>
<dbReference type="RefSeq" id="WP_044223509.1">
    <property type="nucleotide sequence ID" value="NZ_JBKAGJ010000009.1"/>
</dbReference>
<keyword evidence="8 9" id="KW-0464">Manganese</keyword>
<evidence type="ECO:0000256" key="8">
    <source>
        <dbReference type="ARBA" id="ARBA00023211"/>
    </source>
</evidence>
<accession>A0A098S487</accession>
<evidence type="ECO:0000313" key="11">
    <source>
        <dbReference type="Proteomes" id="UP000029736"/>
    </source>
</evidence>
<evidence type="ECO:0000256" key="4">
    <source>
        <dbReference type="ARBA" id="ARBA00022801"/>
    </source>
</evidence>
<feature type="binding site" evidence="9">
    <location>
        <position position="163"/>
    </location>
    <ligand>
        <name>Mn(2+)</name>
        <dbReference type="ChEBI" id="CHEBI:29035"/>
    </ligand>
</feature>
<dbReference type="GO" id="GO:0043571">
    <property type="term" value="P:maintenance of CRISPR repeat elements"/>
    <property type="evidence" value="ECO:0007669"/>
    <property type="project" value="UniProtKB-UniRule"/>
</dbReference>
<dbReference type="InterPro" id="IPR019858">
    <property type="entry name" value="CRISPR-assoc_Cas1_HMARI/TNEAP"/>
</dbReference>
<keyword evidence="11" id="KW-1185">Reference proteome</keyword>
<proteinExistence type="inferred from homology"/>
<keyword evidence="2 9" id="KW-0479">Metal-binding</keyword>
<dbReference type="OrthoDB" id="9803119at2"/>
<evidence type="ECO:0000256" key="3">
    <source>
        <dbReference type="ARBA" id="ARBA00022759"/>
    </source>
</evidence>
<reference evidence="10 11" key="1">
    <citation type="journal article" date="2014" name="Int. J. Syst. Evol. Microbiol.">
        <title>Phaeodactylibacter xiamenensis gen. nov., sp. nov., a member of the family Saprospiraceae isolated from the marine alga Phaeodactylum tricornutum.</title>
        <authorList>
            <person name="Chen Z.Jr."/>
            <person name="Lei X."/>
            <person name="Lai Q."/>
            <person name="Li Y."/>
            <person name="Zhang B."/>
            <person name="Zhang J."/>
            <person name="Zhang H."/>
            <person name="Yang L."/>
            <person name="Zheng W."/>
            <person name="Tian Y."/>
            <person name="Yu Z."/>
            <person name="Xu H.Jr."/>
            <person name="Zheng T."/>
        </authorList>
    </citation>
    <scope>NUCLEOTIDE SEQUENCE [LARGE SCALE GENOMIC DNA]</scope>
    <source>
        <strain evidence="10 11">KD52</strain>
    </source>
</reference>
<organism evidence="10 11">
    <name type="scientific">Phaeodactylibacter xiamenensis</name>
    <dbReference type="NCBI Taxonomy" id="1524460"/>
    <lineage>
        <taxon>Bacteria</taxon>
        <taxon>Pseudomonadati</taxon>
        <taxon>Bacteroidota</taxon>
        <taxon>Saprospiria</taxon>
        <taxon>Saprospirales</taxon>
        <taxon>Haliscomenobacteraceae</taxon>
        <taxon>Phaeodactylibacter</taxon>
    </lineage>
</organism>
<keyword evidence="6 9" id="KW-0051">Antiviral defense</keyword>
<comment type="function">
    <text evidence="9">CRISPR (clustered regularly interspaced short palindromic repeat), is an adaptive immune system that provides protection against mobile genetic elements (viruses, transposable elements and conjugative plasmids). CRISPR clusters contain spacers, sequences complementary to antecedent mobile elements, and target invading nucleic acids. CRISPR clusters are transcribed and processed into CRISPR RNA (crRNA). Acts as a dsDNA endonuclease. Involved in the integration of spacer DNA into the CRISPR cassette.</text>
</comment>
<evidence type="ECO:0000256" key="5">
    <source>
        <dbReference type="ARBA" id="ARBA00022842"/>
    </source>
</evidence>
<gene>
    <name evidence="9" type="primary">cas1</name>
    <name evidence="10" type="ORF">IX84_17975</name>
</gene>
<dbReference type="NCBIfam" id="TIGR03641">
    <property type="entry name" value="cas1_HMARI"/>
    <property type="match status" value="1"/>
</dbReference>
<comment type="similarity">
    <text evidence="9">Belongs to the CRISPR-associated endonuclease Cas1 family.</text>
</comment>
<dbReference type="GO" id="GO:0003677">
    <property type="term" value="F:DNA binding"/>
    <property type="evidence" value="ECO:0007669"/>
    <property type="project" value="UniProtKB-KW"/>
</dbReference>
<dbReference type="PANTHER" id="PTHR43219">
    <property type="entry name" value="CRISPR-ASSOCIATED ENDONUCLEASE CAS1"/>
    <property type="match status" value="1"/>
</dbReference>
<keyword evidence="5 9" id="KW-0460">Magnesium</keyword>
<dbReference type="NCBIfam" id="TIGR00287">
    <property type="entry name" value="cas1"/>
    <property type="match status" value="1"/>
</dbReference>
<evidence type="ECO:0000256" key="9">
    <source>
        <dbReference type="HAMAP-Rule" id="MF_01470"/>
    </source>
</evidence>
<dbReference type="Gene3D" id="3.100.10.20">
    <property type="entry name" value="CRISPR-associated endonuclease Cas1, N-terminal domain"/>
    <property type="match status" value="1"/>
</dbReference>
<dbReference type="STRING" id="1524460.IX84_17975"/>
<dbReference type="Gene3D" id="1.20.120.920">
    <property type="entry name" value="CRISPR-associated endonuclease Cas1, C-terminal domain"/>
    <property type="match status" value="1"/>
</dbReference>
<name>A0A098S487_9BACT</name>
<comment type="subunit">
    <text evidence="9">Homodimer, forms a heterotetramer with a Cas2 homodimer.</text>
</comment>
<evidence type="ECO:0000256" key="2">
    <source>
        <dbReference type="ARBA" id="ARBA00022723"/>
    </source>
</evidence>